<dbReference type="GO" id="GO:0045037">
    <property type="term" value="P:protein import into chloroplast stroma"/>
    <property type="evidence" value="ECO:0007669"/>
    <property type="project" value="TreeGrafter"/>
</dbReference>
<comment type="caution">
    <text evidence="2">The sequence shown here is derived from an EMBL/GenBank/DDBJ whole genome shotgun (WGS) entry which is preliminary data.</text>
</comment>
<protein>
    <submittedName>
        <fullName evidence="2">Protein TIC 56, chloroplastic</fullName>
    </submittedName>
</protein>
<gene>
    <name evidence="2" type="primary">TIC56</name>
    <name evidence="2" type="ORF">CR513_57236</name>
</gene>
<dbReference type="GO" id="GO:0009706">
    <property type="term" value="C:chloroplast inner membrane"/>
    <property type="evidence" value="ECO:0007669"/>
    <property type="project" value="TreeGrafter"/>
</dbReference>
<dbReference type="STRING" id="157652.A0A371EDW8"/>
<evidence type="ECO:0000313" key="2">
    <source>
        <dbReference type="EMBL" id="RDX64230.1"/>
    </source>
</evidence>
<dbReference type="OrthoDB" id="1731086at2759"/>
<dbReference type="Proteomes" id="UP000257109">
    <property type="component" value="Unassembled WGS sequence"/>
</dbReference>
<dbReference type="PANTHER" id="PTHR37755:SF1">
    <property type="entry name" value="PROTEIN TIC 56, CHLOROPLASTIC"/>
    <property type="match status" value="1"/>
</dbReference>
<organism evidence="2 3">
    <name type="scientific">Mucuna pruriens</name>
    <name type="common">Velvet bean</name>
    <name type="synonym">Dolichos pruriens</name>
    <dbReference type="NCBI Taxonomy" id="157652"/>
    <lineage>
        <taxon>Eukaryota</taxon>
        <taxon>Viridiplantae</taxon>
        <taxon>Streptophyta</taxon>
        <taxon>Embryophyta</taxon>
        <taxon>Tracheophyta</taxon>
        <taxon>Spermatophyta</taxon>
        <taxon>Magnoliopsida</taxon>
        <taxon>eudicotyledons</taxon>
        <taxon>Gunneridae</taxon>
        <taxon>Pentapetalae</taxon>
        <taxon>rosids</taxon>
        <taxon>fabids</taxon>
        <taxon>Fabales</taxon>
        <taxon>Fabaceae</taxon>
        <taxon>Papilionoideae</taxon>
        <taxon>50 kb inversion clade</taxon>
        <taxon>NPAAA clade</taxon>
        <taxon>indigoferoid/millettioid clade</taxon>
        <taxon>Phaseoleae</taxon>
        <taxon>Mucuna</taxon>
    </lineage>
</organism>
<dbReference type="AlphaFoldDB" id="A0A371EDW8"/>
<dbReference type="EMBL" id="QJKJ01014482">
    <property type="protein sequence ID" value="RDX64230.1"/>
    <property type="molecule type" value="Genomic_DNA"/>
</dbReference>
<evidence type="ECO:0000313" key="3">
    <source>
        <dbReference type="Proteomes" id="UP000257109"/>
    </source>
</evidence>
<proteinExistence type="predicted"/>
<feature type="region of interest" description="Disordered" evidence="1">
    <location>
        <begin position="1"/>
        <end position="41"/>
    </location>
</feature>
<dbReference type="InterPro" id="IPR037471">
    <property type="entry name" value="TIC56"/>
</dbReference>
<evidence type="ECO:0000256" key="1">
    <source>
        <dbReference type="SAM" id="MobiDB-lite"/>
    </source>
</evidence>
<reference evidence="2" key="1">
    <citation type="submission" date="2018-05" db="EMBL/GenBank/DDBJ databases">
        <title>Draft genome of Mucuna pruriens seed.</title>
        <authorList>
            <person name="Nnadi N.E."/>
            <person name="Vos R."/>
            <person name="Hasami M.H."/>
            <person name="Devisetty U.K."/>
            <person name="Aguiy J.C."/>
        </authorList>
    </citation>
    <scope>NUCLEOTIDE SEQUENCE [LARGE SCALE GENOMIC DNA]</scope>
    <source>
        <strain evidence="2">JCA_2017</strain>
    </source>
</reference>
<sequence length="235" mass="27717">MASINFNPFGGNWFSKPPNPLSLPSLSNMLNFPDPPSSHPNFAAISVPNLFRRKPQKKPDSTEPGPYEQMARQVLWECENLPDYRHTPEVEKILKDRDDSIFEKREDATEEEIRENAEMVEKLRSSPLVQFIARAEEILDAKNEMELEENERPYHSEDWDLWKNLPHVIGLDGRPMPRKAQKTRQEADDKFWDFARQFFFGLWNFRQRPYPPGKPIDAAQSIGYKNLEKRYYDYI</sequence>
<name>A0A371EDW8_MUCPR</name>
<feature type="non-terminal residue" evidence="2">
    <location>
        <position position="1"/>
    </location>
</feature>
<keyword evidence="3" id="KW-1185">Reference proteome</keyword>
<feature type="compositionally biased region" description="Low complexity" evidence="1">
    <location>
        <begin position="22"/>
        <end position="31"/>
    </location>
</feature>
<dbReference type="PANTHER" id="PTHR37755">
    <property type="entry name" value="PROTEIN TIC 56, CHLOROPLASTIC"/>
    <property type="match status" value="1"/>
</dbReference>
<accession>A0A371EDW8</accession>